<protein>
    <submittedName>
        <fullName evidence="7">Epoxide hydrolase</fullName>
    </submittedName>
</protein>
<evidence type="ECO:0000256" key="2">
    <source>
        <dbReference type="ARBA" id="ARBA00022797"/>
    </source>
</evidence>
<evidence type="ECO:0000259" key="6">
    <source>
        <dbReference type="Pfam" id="PF06441"/>
    </source>
</evidence>
<dbReference type="PRINTS" id="PR00412">
    <property type="entry name" value="EPOXHYDRLASE"/>
</dbReference>
<evidence type="ECO:0000256" key="5">
    <source>
        <dbReference type="SAM" id="MobiDB-lite"/>
    </source>
</evidence>
<proteinExistence type="inferred from homology"/>
<dbReference type="PIRSF" id="PIRSF001112">
    <property type="entry name" value="Epoxide_hydrolase"/>
    <property type="match status" value="1"/>
</dbReference>
<keyword evidence="3 7" id="KW-0378">Hydrolase</keyword>
<evidence type="ECO:0000256" key="1">
    <source>
        <dbReference type="ARBA" id="ARBA00010088"/>
    </source>
</evidence>
<reference evidence="7 8" key="1">
    <citation type="submission" date="2018-01" db="EMBL/GenBank/DDBJ databases">
        <title>Cryobacterium sp. nov., from glaciers in China.</title>
        <authorList>
            <person name="Liu Q."/>
            <person name="Xin Y.-H."/>
        </authorList>
    </citation>
    <scope>NUCLEOTIDE SEQUENCE [LARGE SCALE GENOMIC DNA]</scope>
    <source>
        <strain evidence="7 8">TMN-42</strain>
    </source>
</reference>
<feature type="active site" description="Proton donor" evidence="4">
    <location>
        <position position="295"/>
    </location>
</feature>
<dbReference type="InterPro" id="IPR000639">
    <property type="entry name" value="Epox_hydrolase-like"/>
</dbReference>
<dbReference type="Gene3D" id="3.40.50.1820">
    <property type="entry name" value="alpha/beta hydrolase"/>
    <property type="match status" value="1"/>
</dbReference>
<organism evidence="7 8">
    <name type="scientific">Cryobacterium zongtaii</name>
    <dbReference type="NCBI Taxonomy" id="1259217"/>
    <lineage>
        <taxon>Bacteria</taxon>
        <taxon>Bacillati</taxon>
        <taxon>Actinomycetota</taxon>
        <taxon>Actinomycetes</taxon>
        <taxon>Micrococcales</taxon>
        <taxon>Microbacteriaceae</taxon>
        <taxon>Cryobacterium</taxon>
    </lineage>
</organism>
<dbReference type="AlphaFoldDB" id="A0A2S3ZFK9"/>
<dbReference type="RefSeq" id="WP_103460485.1">
    <property type="nucleotide sequence ID" value="NZ_PPXD01000013.1"/>
</dbReference>
<sequence>MKSFHISVPESDLVDLRERLLRTRLPEATPGTEWAAGVPQSYLQNLVTYWEAEFDWRAQERWLNSFPQFTADIDSQSVHFVHVKSSHPHAVPLVISHGWPYSFAEMLPLVTHLSDFDLVIPSLPGFVFSDAPTGFFTDTSTARTIHKLMTDVLGYARYGTYGEDIGASVSHSLASLFPDSVLGIFVTHPAVPPVDDRKDLSAAEDAFIAWLDAEWEDETAYAHLQSTRPDTVAAALNDSPAGLAAWILEKFRSWSDRRSGPTELTLDEKFSRDDLLRTISLYWFTQSIGSSFRSYYHLRHREKRGAVHVPTGIAVGTGDLGYPRELAQRTYTDIRSFAVLPHGGHFTAKEEPELVSANIRAFFQGFLTEPDPTRPPDGARGAYSEVGEASEFERSRPCVTE</sequence>
<comment type="similarity">
    <text evidence="1">Belongs to the peptidase S33 family.</text>
</comment>
<feature type="active site" description="Nucleophile" evidence="4">
    <location>
        <position position="164"/>
    </location>
</feature>
<keyword evidence="2" id="KW-0058">Aromatic hydrocarbons catabolism</keyword>
<comment type="caution">
    <text evidence="7">The sequence shown here is derived from an EMBL/GenBank/DDBJ whole genome shotgun (WGS) entry which is preliminary data.</text>
</comment>
<feature type="region of interest" description="Disordered" evidence="5">
    <location>
        <begin position="369"/>
        <end position="401"/>
    </location>
</feature>
<dbReference type="PANTHER" id="PTHR21661:SF35">
    <property type="entry name" value="EPOXIDE HYDROLASE"/>
    <property type="match status" value="1"/>
</dbReference>
<name>A0A2S3ZFK9_9MICO</name>
<feature type="compositionally biased region" description="Basic and acidic residues" evidence="5">
    <location>
        <begin position="391"/>
        <end position="401"/>
    </location>
</feature>
<gene>
    <name evidence="7" type="ORF">C3B61_10020</name>
</gene>
<feature type="domain" description="Epoxide hydrolase N-terminal" evidence="6">
    <location>
        <begin position="2"/>
        <end position="106"/>
    </location>
</feature>
<dbReference type="Proteomes" id="UP000237340">
    <property type="component" value="Unassembled WGS sequence"/>
</dbReference>
<feature type="active site" description="Proton acceptor" evidence="4">
    <location>
        <position position="345"/>
    </location>
</feature>
<evidence type="ECO:0000256" key="4">
    <source>
        <dbReference type="PIRSR" id="PIRSR001112-1"/>
    </source>
</evidence>
<dbReference type="InterPro" id="IPR029058">
    <property type="entry name" value="AB_hydrolase_fold"/>
</dbReference>
<dbReference type="GO" id="GO:0004301">
    <property type="term" value="F:epoxide hydrolase activity"/>
    <property type="evidence" value="ECO:0007669"/>
    <property type="project" value="TreeGrafter"/>
</dbReference>
<evidence type="ECO:0000313" key="8">
    <source>
        <dbReference type="Proteomes" id="UP000237340"/>
    </source>
</evidence>
<dbReference type="InterPro" id="IPR010497">
    <property type="entry name" value="Epoxide_hydro_N"/>
</dbReference>
<dbReference type="EMBL" id="PPXD01000013">
    <property type="protein sequence ID" value="POH65880.1"/>
    <property type="molecule type" value="Genomic_DNA"/>
</dbReference>
<dbReference type="Pfam" id="PF06441">
    <property type="entry name" value="EHN"/>
    <property type="match status" value="1"/>
</dbReference>
<accession>A0A2S3ZFK9</accession>
<dbReference type="GO" id="GO:0097176">
    <property type="term" value="P:epoxide metabolic process"/>
    <property type="evidence" value="ECO:0007669"/>
    <property type="project" value="TreeGrafter"/>
</dbReference>
<keyword evidence="8" id="KW-1185">Reference proteome</keyword>
<dbReference type="InterPro" id="IPR016292">
    <property type="entry name" value="Epoxide_hydrolase"/>
</dbReference>
<dbReference type="SUPFAM" id="SSF53474">
    <property type="entry name" value="alpha/beta-Hydrolases"/>
    <property type="match status" value="1"/>
</dbReference>
<evidence type="ECO:0000313" key="7">
    <source>
        <dbReference type="EMBL" id="POH65880.1"/>
    </source>
</evidence>
<evidence type="ECO:0000256" key="3">
    <source>
        <dbReference type="ARBA" id="ARBA00022801"/>
    </source>
</evidence>
<dbReference type="PANTHER" id="PTHR21661">
    <property type="entry name" value="EPOXIDE HYDROLASE 1-RELATED"/>
    <property type="match status" value="1"/>
</dbReference>